<organism evidence="1 2">
    <name type="scientific">Selenomonas ruminantium subsp. lactilytica (strain NBRC 103574 / TAM6421)</name>
    <dbReference type="NCBI Taxonomy" id="927704"/>
    <lineage>
        <taxon>Bacteria</taxon>
        <taxon>Bacillati</taxon>
        <taxon>Bacillota</taxon>
        <taxon>Negativicutes</taxon>
        <taxon>Selenomonadales</taxon>
        <taxon>Selenomonadaceae</taxon>
        <taxon>Selenomonas</taxon>
    </lineage>
</organism>
<dbReference type="KEGG" id="sri:SELR_18250"/>
<proteinExistence type="predicted"/>
<evidence type="ECO:0000313" key="1">
    <source>
        <dbReference type="EMBL" id="BAL83533.1"/>
    </source>
</evidence>
<dbReference type="HOGENOM" id="CLU_2071502_0_0_9"/>
<name>I0GRZ6_SELRL</name>
<dbReference type="AlphaFoldDB" id="I0GRZ6"/>
<dbReference type="Proteomes" id="UP000007887">
    <property type="component" value="Chromosome"/>
</dbReference>
<evidence type="ECO:0000313" key="2">
    <source>
        <dbReference type="Proteomes" id="UP000007887"/>
    </source>
</evidence>
<dbReference type="PATRIC" id="fig|927704.6.peg.1896"/>
<dbReference type="RefSeq" id="WP_014424964.1">
    <property type="nucleotide sequence ID" value="NC_017068.1"/>
</dbReference>
<reference evidence="1 2" key="1">
    <citation type="submission" date="2011-10" db="EMBL/GenBank/DDBJ databases">
        <title>Whole genome sequence of Selenomonas ruminantium subsp. lactilytica TAM6421.</title>
        <authorList>
            <person name="Oguchi A."/>
            <person name="Ankai A."/>
            <person name="Kaneko J."/>
            <person name="Yamada-Narita S."/>
            <person name="Fukui S."/>
            <person name="Takahashi M."/>
            <person name="Onodera T."/>
            <person name="Kojima S."/>
            <person name="Fushimi T."/>
            <person name="Abe N."/>
            <person name="Kamio Y."/>
            <person name="Yamazaki S."/>
            <person name="Fujita N."/>
        </authorList>
    </citation>
    <scope>NUCLEOTIDE SEQUENCE [LARGE SCALE GENOMIC DNA]</scope>
    <source>
        <strain evidence="2">NBRC 103574 / TAM6421</strain>
    </source>
</reference>
<sequence length="118" mass="13999">MGRPKKELNKDEFEKLCAIQCTQAEICGWFDITDKTLTRWCKETYGMSFSETFKLKRGKGKVALRRTQFQLAEKSASMAIFLGKNYLGQTDYDYQKKEYQDKLMELKEREIKNKEEGW</sequence>
<accession>I0GRZ6</accession>
<protein>
    <submittedName>
        <fullName evidence="1">Uncharacterized protein</fullName>
    </submittedName>
</protein>
<gene>
    <name evidence="1" type="ordered locus">SELR_18250</name>
</gene>
<dbReference type="EMBL" id="AP012292">
    <property type="protein sequence ID" value="BAL83533.1"/>
    <property type="molecule type" value="Genomic_DNA"/>
</dbReference>
<dbReference type="OrthoDB" id="5868871at2"/>